<organism evidence="1 2">
    <name type="scientific">Rhizobium lusitanum</name>
    <dbReference type="NCBI Taxonomy" id="293958"/>
    <lineage>
        <taxon>Bacteria</taxon>
        <taxon>Pseudomonadati</taxon>
        <taxon>Pseudomonadota</taxon>
        <taxon>Alphaproteobacteria</taxon>
        <taxon>Hyphomicrobiales</taxon>
        <taxon>Rhizobiaceae</taxon>
        <taxon>Rhizobium/Agrobacterium group</taxon>
        <taxon>Rhizobium</taxon>
    </lineage>
</organism>
<keyword evidence="1" id="KW-0489">Methyltransferase</keyword>
<keyword evidence="1" id="KW-0808">Transferase</keyword>
<dbReference type="AlphaFoldDB" id="A0A1C3W200"/>
<dbReference type="SUPFAM" id="SSF53335">
    <property type="entry name" value="S-adenosyl-L-methionine-dependent methyltransferases"/>
    <property type="match status" value="1"/>
</dbReference>
<reference evidence="1 2" key="1">
    <citation type="submission" date="2016-08" db="EMBL/GenBank/DDBJ databases">
        <authorList>
            <person name="Seilhamer J.J."/>
        </authorList>
    </citation>
    <scope>NUCLEOTIDE SEQUENCE [LARGE SCALE GENOMIC DNA]</scope>
    <source>
        <strain evidence="1 2">P1-7</strain>
    </source>
</reference>
<dbReference type="GO" id="GO:0032259">
    <property type="term" value="P:methylation"/>
    <property type="evidence" value="ECO:0007669"/>
    <property type="project" value="UniProtKB-KW"/>
</dbReference>
<gene>
    <name evidence="1" type="ORF">GA0061101_10835</name>
</gene>
<accession>A0A1C3W200</accession>
<dbReference type="Proteomes" id="UP000199205">
    <property type="component" value="Unassembled WGS sequence"/>
</dbReference>
<proteinExistence type="predicted"/>
<dbReference type="Pfam" id="PF13578">
    <property type="entry name" value="Methyltransf_24"/>
    <property type="match status" value="1"/>
</dbReference>
<dbReference type="GO" id="GO:0008168">
    <property type="term" value="F:methyltransferase activity"/>
    <property type="evidence" value="ECO:0007669"/>
    <property type="project" value="UniProtKB-KW"/>
</dbReference>
<dbReference type="InterPro" id="IPR029063">
    <property type="entry name" value="SAM-dependent_MTases_sf"/>
</dbReference>
<protein>
    <submittedName>
        <fullName evidence="1">Methyltransferase domain-containing protein</fullName>
    </submittedName>
</protein>
<dbReference type="Gene3D" id="3.40.50.150">
    <property type="entry name" value="Vaccinia Virus protein VP39"/>
    <property type="match status" value="1"/>
</dbReference>
<name>A0A1C3W200_9HYPH</name>
<dbReference type="EMBL" id="FMAF01000008">
    <property type="protein sequence ID" value="SCB34057.1"/>
    <property type="molecule type" value="Genomic_DNA"/>
</dbReference>
<evidence type="ECO:0000313" key="2">
    <source>
        <dbReference type="Proteomes" id="UP000199205"/>
    </source>
</evidence>
<sequence length="251" mass="28387">MTGAPIMAEADGGPECLTQAMNAKNFRIHGFQSGPSLRSWPKSTSKVSASMNTRDSRFHYKGGMPHTQLSLHHTENARLLPDRGELLHRLPHGGICAEIGAAFGDFTGEILEKNAPRELYLIDAWDTPRYQDGLEQIRTTFRGALENGRLHIVQGYSTVRLAEFPNSFFDWVYIDTNHSFETTWEELSISHFKVKQDGRIAGHDFCTGNVVDAIPYGVVEACTKFCKDFHWQFEYLTVESQGHFSFSLKRL</sequence>
<evidence type="ECO:0000313" key="1">
    <source>
        <dbReference type="EMBL" id="SCB34057.1"/>
    </source>
</evidence>